<evidence type="ECO:0000256" key="1">
    <source>
        <dbReference type="ARBA" id="ARBA00007737"/>
    </source>
</evidence>
<evidence type="ECO:0000256" key="10">
    <source>
        <dbReference type="SAM" id="Phobius"/>
    </source>
</evidence>
<organism evidence="11 12">
    <name type="scientific">Brassica rapa subsp. trilocularis</name>
    <dbReference type="NCBI Taxonomy" id="1813537"/>
    <lineage>
        <taxon>Eukaryota</taxon>
        <taxon>Viridiplantae</taxon>
        <taxon>Streptophyta</taxon>
        <taxon>Embryophyta</taxon>
        <taxon>Tracheophyta</taxon>
        <taxon>Spermatophyta</taxon>
        <taxon>Magnoliopsida</taxon>
        <taxon>eudicotyledons</taxon>
        <taxon>Gunneridae</taxon>
        <taxon>Pentapetalae</taxon>
        <taxon>rosids</taxon>
        <taxon>malvids</taxon>
        <taxon>Brassicales</taxon>
        <taxon>Brassicaceae</taxon>
        <taxon>Brassiceae</taxon>
        <taxon>Brassica</taxon>
    </lineage>
</organism>
<keyword evidence="4" id="KW-0547">Nucleotide-binding</keyword>
<dbReference type="PROSITE" id="PS01036">
    <property type="entry name" value="HSP70_3"/>
    <property type="match status" value="1"/>
</dbReference>
<dbReference type="Gene3D" id="3.30.30.30">
    <property type="match status" value="1"/>
</dbReference>
<dbReference type="PANTHER" id="PTHR31818">
    <property type="entry name" value="O-FUCOSYLTRANSFERASE 16"/>
    <property type="match status" value="1"/>
</dbReference>
<reference evidence="11 12" key="1">
    <citation type="submission" date="2021-03" db="EMBL/GenBank/DDBJ databases">
        <authorList>
            <person name="King G.J."/>
            <person name="Bancroft I."/>
            <person name="Baten A."/>
            <person name="Bloomfield J."/>
            <person name="Borpatragohain P."/>
            <person name="He Z."/>
            <person name="Irish N."/>
            <person name="Irwin J."/>
            <person name="Liu K."/>
            <person name="Mauleon R.P."/>
            <person name="Moore J."/>
            <person name="Morris R."/>
            <person name="Ostergaard L."/>
            <person name="Wang B."/>
            <person name="Wells R."/>
        </authorList>
    </citation>
    <scope>NUCLEOTIDE SEQUENCE [LARGE SCALE GENOMIC DNA]</scope>
    <source>
        <strain evidence="11">R-o-18</strain>
        <tissue evidence="11">Leaf</tissue>
    </source>
</reference>
<dbReference type="InterPro" id="IPR013126">
    <property type="entry name" value="Hsp_70_fam"/>
</dbReference>
<evidence type="ECO:0000256" key="6">
    <source>
        <dbReference type="ARBA" id="ARBA00023253"/>
    </source>
</evidence>
<dbReference type="Gene3D" id="2.60.34.10">
    <property type="entry name" value="Substrate Binding Domain Of DNAk, Chain A, domain 1"/>
    <property type="match status" value="1"/>
</dbReference>
<dbReference type="Pfam" id="PF00012">
    <property type="entry name" value="HSP70"/>
    <property type="match status" value="1"/>
</dbReference>
<feature type="compositionally biased region" description="Basic and acidic residues" evidence="9">
    <location>
        <begin position="1413"/>
        <end position="1431"/>
    </location>
</feature>
<proteinExistence type="inferred from homology"/>
<keyword evidence="7" id="KW-0119">Carbohydrate metabolism</keyword>
<keyword evidence="10" id="KW-0472">Membrane</keyword>
<evidence type="ECO:0000256" key="4">
    <source>
        <dbReference type="ARBA" id="ARBA00022741"/>
    </source>
</evidence>
<accession>A0ABQ7NTX7</accession>
<name>A0ABQ7NTX7_BRACM</name>
<dbReference type="EMBL" id="JADBGQ010000001">
    <property type="protein sequence ID" value="KAG5414316.1"/>
    <property type="molecule type" value="Genomic_DNA"/>
</dbReference>
<keyword evidence="3" id="KW-0808">Transferase</keyword>
<dbReference type="InterPro" id="IPR018181">
    <property type="entry name" value="Heat_shock_70_CS"/>
</dbReference>
<dbReference type="Gene3D" id="1.20.1270.10">
    <property type="match status" value="1"/>
</dbReference>
<dbReference type="InterPro" id="IPR029047">
    <property type="entry name" value="HSP70_peptide-bd_sf"/>
</dbReference>
<dbReference type="Gene3D" id="3.90.640.10">
    <property type="entry name" value="Actin, Chain A, domain 4"/>
    <property type="match status" value="1"/>
</dbReference>
<dbReference type="InterPro" id="IPR019378">
    <property type="entry name" value="GDP-Fuc_O-FucTrfase"/>
</dbReference>
<dbReference type="InterPro" id="IPR029048">
    <property type="entry name" value="HSP70_C_sf"/>
</dbReference>
<keyword evidence="10" id="KW-1133">Transmembrane helix</keyword>
<dbReference type="InterPro" id="IPR043129">
    <property type="entry name" value="ATPase_NBD"/>
</dbReference>
<comment type="caution">
    <text evidence="11">The sequence shown here is derived from an EMBL/GenBank/DDBJ whole genome shotgun (WGS) entry which is preliminary data.</text>
</comment>
<evidence type="ECO:0000256" key="5">
    <source>
        <dbReference type="ARBA" id="ARBA00022840"/>
    </source>
</evidence>
<dbReference type="Proteomes" id="UP000823674">
    <property type="component" value="Chromosome A01"/>
</dbReference>
<evidence type="ECO:0000313" key="11">
    <source>
        <dbReference type="EMBL" id="KAG5414316.1"/>
    </source>
</evidence>
<dbReference type="Pfam" id="PF10250">
    <property type="entry name" value="O-FucT"/>
    <property type="match status" value="1"/>
</dbReference>
<sequence length="1455" mass="164802">MSLAEVWRSSGRLVTTSSPQLNGGGNKSALWKWRSFSGQPKRTVMWTWVCGFMLFTLGVISLFTGHVVSHLEWYSQQLSKRSLLDMSRREPIDVWKSKYSKFFYGCSERGRNFPPAVQEHRSNGYLLIAASGGLNQQRTGITDAVVVARILNATLVVPELDHHSYWKDDSDFNDIFDVNWFIASLTKDVTIVKRVPDRVMRSMEKPPYTMRVPRKSTPEYYLDQVLPILSRRHVLQLTKFDYRLANDLDEDMQKLRCRVNYHALRFTKRIQSVGMKVVKRMRKMANRFIAVHLRFEPDMLAFSGCDFGGGEKERAELAEIRKRWDTLPDLDPLEERKRGKCPLTPHEVGLMLCALGFANDTYIYVASGEIYGGEKTLSPLRELFPNFYTKEMLANDELKPLLPFSSRLAAIDYILSDESDVFITNNNGNMAKILAGRRRYMGHKRTIRPNAKKLSALFMDREKMEWHTFAKKVKSCQRGFMGDPDEFKPGRGEFHEYPQACICQRPFSYDKTSKEDEDEDNIPEEVHNNNITRHGYLSSADNERDEVFPDYRYKETDQHIVNDRSMRKMFTVLAVFFSLLSLLPLPSESAVSSVDLGSEWVKVAVVNLKRGQSPISVAINEMSKRKSPALVAFHSGDRLLGEEAAGITARYPNKVYSQLRDMVGKPFKHVKDFIDSVYLPFDIVEDSRGAVGIKIDDGATVYSVEELLAMILGYGSDLAEFHAKVPVKDMVVSVPPYFGQAERRGLIQASQLAGVNVLSLVHEHAGAALQYGIDKDFSNGSRHVIFYDMGSSSTYAALVYYSVYNEKEFGKTVSVNQFQVKDVRWDSGLGGQSMEMRLVDYFADEFNKQLGNRVDVRKFPKAMAKLKKQVKRTKEILSANTAAPISVESLHDDRDFRSTISREKFEELCKDLWERSLTPLKNVLKHSGLKIDDIYAVELIGGATRVPKLQSTIQEFIGKQDLDKHLDADEAIVLGSALHAANLSDGIKLKHRLGIIDGSPYGFLVELEGPNVKKDESTKQQLVPRMKKLPSKMFRSFVLDKDFDVSLAYESEDILPPGITSPVFAQYSVSGLGDATEKYSSRNLSAPIKANLHFSLSRSGILSLDRGDAVIEITEWVEVPKKNVTVDNNTTSTTGNASTGAASDENSQENKELQADAENSTASNTTTEEPAMVDLGTEKKLKKRTFRVPLKVVEKTVGPGAPFTKESLAEAKIKLEALDKKDRERRRTAELKNNLESYVYATKEKLETPEFKKVSTQEERKAFVEKLDEASINFLLNYVQDWLYMDGEDANATEFQDRLDSLKAIGSPISLRSEELTARPVAVEYAQKYLTEVKEIIKEWETNKTWLPKEKIDQVSKEAEKVKSWLEKNETEQKKSALWSKPVFTSDEVYAKVFTLQDKVTKVNRIPKPKPKPKIEKATKKENASKEEEQSKSPGSTNSSESESANEEEGSQEEL</sequence>
<dbReference type="Gene3D" id="3.30.420.40">
    <property type="match status" value="2"/>
</dbReference>
<dbReference type="PANTHER" id="PTHR31818:SF20">
    <property type="entry name" value="O-FUCOSYLTRANSFERASE FAMILY PROTEIN"/>
    <property type="match status" value="1"/>
</dbReference>
<dbReference type="SUPFAM" id="SSF100934">
    <property type="entry name" value="Heat shock protein 70kD (HSP70), C-terminal subdomain"/>
    <property type="match status" value="1"/>
</dbReference>
<feature type="region of interest" description="Disordered" evidence="9">
    <location>
        <begin position="1401"/>
        <end position="1455"/>
    </location>
</feature>
<dbReference type="CDD" id="cd10230">
    <property type="entry name" value="ASKHA_NBD_HSP70_HYOU1"/>
    <property type="match status" value="1"/>
</dbReference>
<comment type="similarity">
    <text evidence="1">Belongs to the glycosyltransferase GT106 family.</text>
</comment>
<keyword evidence="2" id="KW-0328">Glycosyltransferase</keyword>
<gene>
    <name evidence="11" type="primary">A01p022390.1_BraROA</name>
    <name evidence="11" type="ORF">IGI04_001883</name>
</gene>
<keyword evidence="10" id="KW-0812">Transmembrane</keyword>
<dbReference type="PRINTS" id="PR00301">
    <property type="entry name" value="HEATSHOCK70"/>
</dbReference>
<keyword evidence="5" id="KW-0067">ATP-binding</keyword>
<feature type="compositionally biased region" description="Low complexity" evidence="9">
    <location>
        <begin position="1157"/>
        <end position="1169"/>
    </location>
</feature>
<evidence type="ECO:0000256" key="3">
    <source>
        <dbReference type="ARBA" id="ARBA00022679"/>
    </source>
</evidence>
<evidence type="ECO:0000313" key="12">
    <source>
        <dbReference type="Proteomes" id="UP000823674"/>
    </source>
</evidence>
<evidence type="ECO:0000256" key="8">
    <source>
        <dbReference type="ARBA" id="ARBA00030350"/>
    </source>
</evidence>
<feature type="compositionally biased region" description="Low complexity" evidence="9">
    <location>
        <begin position="1125"/>
        <end position="1143"/>
    </location>
</feature>
<dbReference type="CDD" id="cd11299">
    <property type="entry name" value="O-FucT_plant"/>
    <property type="match status" value="1"/>
</dbReference>
<dbReference type="InterPro" id="IPR024709">
    <property type="entry name" value="FucosylTrfase_pln"/>
</dbReference>
<protein>
    <recommendedName>
        <fullName evidence="8">O-fucosyltransferase family protein</fullName>
    </recommendedName>
</protein>
<dbReference type="SUPFAM" id="SSF53067">
    <property type="entry name" value="Actin-like ATPase domain"/>
    <property type="match status" value="2"/>
</dbReference>
<feature type="region of interest" description="Disordered" evidence="9">
    <location>
        <begin position="1125"/>
        <end position="1178"/>
    </location>
</feature>
<feature type="transmembrane region" description="Helical" evidence="10">
    <location>
        <begin position="45"/>
        <end position="71"/>
    </location>
</feature>
<evidence type="ECO:0000256" key="9">
    <source>
        <dbReference type="SAM" id="MobiDB-lite"/>
    </source>
</evidence>
<feature type="compositionally biased region" description="Acidic residues" evidence="9">
    <location>
        <begin position="1444"/>
        <end position="1455"/>
    </location>
</feature>
<keyword evidence="6" id="KW-0294">Fucose metabolism</keyword>
<feature type="compositionally biased region" description="Low complexity" evidence="9">
    <location>
        <begin position="1432"/>
        <end position="1443"/>
    </location>
</feature>
<evidence type="ECO:0000256" key="2">
    <source>
        <dbReference type="ARBA" id="ARBA00022676"/>
    </source>
</evidence>
<evidence type="ECO:0000256" key="7">
    <source>
        <dbReference type="ARBA" id="ARBA00023277"/>
    </source>
</evidence>
<keyword evidence="12" id="KW-1185">Reference proteome</keyword>